<dbReference type="Gene3D" id="3.40.1260.10">
    <property type="entry name" value="DsrEFH-like"/>
    <property type="match status" value="1"/>
</dbReference>
<dbReference type="InterPro" id="IPR027396">
    <property type="entry name" value="DsrEFH-like"/>
</dbReference>
<comment type="subcellular location">
    <subcellularLocation>
        <location evidence="1">Cytoplasm</location>
    </subcellularLocation>
</comment>
<name>A0A1I1G6A9_9GAMM</name>
<keyword evidence="3" id="KW-0963">Cytoplasm</keyword>
<dbReference type="GO" id="GO:0002143">
    <property type="term" value="P:tRNA wobble position uridine thiolation"/>
    <property type="evidence" value="ECO:0007669"/>
    <property type="project" value="TreeGrafter"/>
</dbReference>
<dbReference type="GO" id="GO:0016783">
    <property type="term" value="F:sulfurtransferase activity"/>
    <property type="evidence" value="ECO:0007669"/>
    <property type="project" value="InterPro"/>
</dbReference>
<dbReference type="OrthoDB" id="9787483at2"/>
<dbReference type="InterPro" id="IPR003787">
    <property type="entry name" value="Sulphur_relay_DsrE/F-like"/>
</dbReference>
<comment type="similarity">
    <text evidence="2">Belongs to the DsrE/TusD family.</text>
</comment>
<dbReference type="AlphaFoldDB" id="A0A1I1G6A9"/>
<dbReference type="GO" id="GO:1990228">
    <property type="term" value="C:sulfurtransferase complex"/>
    <property type="evidence" value="ECO:0007669"/>
    <property type="project" value="TreeGrafter"/>
</dbReference>
<evidence type="ECO:0000256" key="2">
    <source>
        <dbReference type="ARBA" id="ARBA00007067"/>
    </source>
</evidence>
<evidence type="ECO:0000256" key="1">
    <source>
        <dbReference type="ARBA" id="ARBA00004496"/>
    </source>
</evidence>
<gene>
    <name evidence="5" type="ORF">SAMN05660443_1342</name>
</gene>
<dbReference type="InterPro" id="IPR017463">
    <property type="entry name" value="Sulphur_relay_TusD/DsrE"/>
</dbReference>
<dbReference type="RefSeq" id="WP_091960991.1">
    <property type="nucleotide sequence ID" value="NZ_FOLH01000002.1"/>
</dbReference>
<evidence type="ECO:0000256" key="3">
    <source>
        <dbReference type="ARBA" id="ARBA00022490"/>
    </source>
</evidence>
<evidence type="ECO:0000313" key="5">
    <source>
        <dbReference type="EMBL" id="SFC05398.1"/>
    </source>
</evidence>
<keyword evidence="6" id="KW-1185">Reference proteome</keyword>
<dbReference type="EMBL" id="FOLH01000002">
    <property type="protein sequence ID" value="SFC05398.1"/>
    <property type="molecule type" value="Genomic_DNA"/>
</dbReference>
<keyword evidence="4" id="KW-0808">Transferase</keyword>
<dbReference type="GO" id="GO:0097163">
    <property type="term" value="F:sulfur carrier activity"/>
    <property type="evidence" value="ECO:0007669"/>
    <property type="project" value="TreeGrafter"/>
</dbReference>
<evidence type="ECO:0000313" key="6">
    <source>
        <dbReference type="Proteomes" id="UP000199058"/>
    </source>
</evidence>
<dbReference type="STRING" id="1122252.SAMN05660443_1342"/>
<dbReference type="FunFam" id="3.40.1260.10:FF:000001">
    <property type="entry name" value="Sulfurtransferase TusD"/>
    <property type="match status" value="1"/>
</dbReference>
<reference evidence="5 6" key="1">
    <citation type="submission" date="2016-10" db="EMBL/GenBank/DDBJ databases">
        <authorList>
            <person name="de Groot N.N."/>
        </authorList>
    </citation>
    <scope>NUCLEOTIDE SEQUENCE [LARGE SCALE GENOMIC DNA]</scope>
    <source>
        <strain evidence="5 6">DSM 18438</strain>
    </source>
</reference>
<dbReference type="SUPFAM" id="SSF75169">
    <property type="entry name" value="DsrEFH-like"/>
    <property type="match status" value="1"/>
</dbReference>
<evidence type="ECO:0000256" key="4">
    <source>
        <dbReference type="ARBA" id="ARBA00022679"/>
    </source>
</evidence>
<organism evidence="5 6">
    <name type="scientific">Marinospirillum celere</name>
    <dbReference type="NCBI Taxonomy" id="1122252"/>
    <lineage>
        <taxon>Bacteria</taxon>
        <taxon>Pseudomonadati</taxon>
        <taxon>Pseudomonadota</taxon>
        <taxon>Gammaproteobacteria</taxon>
        <taxon>Oceanospirillales</taxon>
        <taxon>Oceanospirillaceae</taxon>
        <taxon>Marinospirillum</taxon>
    </lineage>
</organism>
<dbReference type="Proteomes" id="UP000199058">
    <property type="component" value="Unassembled WGS sequence"/>
</dbReference>
<dbReference type="NCBIfam" id="TIGR03012">
    <property type="entry name" value="sulf_tusD_dsrE"/>
    <property type="match status" value="1"/>
</dbReference>
<dbReference type="PANTHER" id="PTHR34874:SF3">
    <property type="entry name" value="SULFURTRANSFERASE TUSD"/>
    <property type="match status" value="1"/>
</dbReference>
<dbReference type="Pfam" id="PF02635">
    <property type="entry name" value="DsrE"/>
    <property type="match status" value="1"/>
</dbReference>
<accession>A0A1I1G6A9</accession>
<proteinExistence type="inferred from homology"/>
<sequence>MAVFALNITGAPYSTLAPLSALRFARAALAAGHSIQRIFFYQEGVLLANQLACPPQDELNLTRAWQELANEHQLELVVCVAAALKRGVLDEKEAKRHGLDQHNLASGFSLAGLGQLIDSFSQADRTLTFCS</sequence>
<protein>
    <submittedName>
        <fullName evidence="5">tRNA 2-thiouridine synthesizing protein D</fullName>
    </submittedName>
</protein>
<dbReference type="PANTHER" id="PTHR34874">
    <property type="entry name" value="PROTEIN YCHN"/>
    <property type="match status" value="1"/>
</dbReference>
<dbReference type="NCBIfam" id="NF001237">
    <property type="entry name" value="PRK00207.1"/>
    <property type="match status" value="1"/>
</dbReference>